<dbReference type="RefSeq" id="WP_122545259.1">
    <property type="nucleotide sequence ID" value="NZ_QWIV01000003.1"/>
</dbReference>
<proteinExistence type="predicted"/>
<keyword evidence="2" id="KW-1185">Reference proteome</keyword>
<comment type="caution">
    <text evidence="1">The sequence shown here is derived from an EMBL/GenBank/DDBJ whole genome shotgun (WGS) entry which is preliminary data.</text>
</comment>
<dbReference type="AlphaFoldDB" id="A0A3M7LGM8"/>
<gene>
    <name evidence="1" type="ORF">D1632_00185</name>
</gene>
<protein>
    <submittedName>
        <fullName evidence="1">ATP-binding protein</fullName>
    </submittedName>
</protein>
<name>A0A3M7LGM8_9FLAO</name>
<keyword evidence="1" id="KW-0067">ATP-binding</keyword>
<reference evidence="1 2" key="1">
    <citation type="submission" date="2018-08" db="EMBL/GenBank/DDBJ databases">
        <title>Chryseobacterium nematophagum: a novel matrix digesting pathogen of nematodes.</title>
        <authorList>
            <person name="Page A."/>
            <person name="Roberts M."/>
            <person name="Felix M.-A."/>
            <person name="Weir W."/>
        </authorList>
    </citation>
    <scope>NUCLEOTIDE SEQUENCE [LARGE SCALE GENOMIC DNA]</scope>
    <source>
        <strain evidence="1 2">JUb275</strain>
    </source>
</reference>
<dbReference type="SUPFAM" id="SSF55874">
    <property type="entry name" value="ATPase domain of HSP90 chaperone/DNA topoisomerase II/histidine kinase"/>
    <property type="match status" value="1"/>
</dbReference>
<dbReference type="InterPro" id="IPR036890">
    <property type="entry name" value="HATPase_C_sf"/>
</dbReference>
<dbReference type="GO" id="GO:0005524">
    <property type="term" value="F:ATP binding"/>
    <property type="evidence" value="ECO:0007669"/>
    <property type="project" value="UniProtKB-KW"/>
</dbReference>
<evidence type="ECO:0000313" key="2">
    <source>
        <dbReference type="Proteomes" id="UP000267524"/>
    </source>
</evidence>
<evidence type="ECO:0000313" key="1">
    <source>
        <dbReference type="EMBL" id="RMZ61265.1"/>
    </source>
</evidence>
<dbReference type="Proteomes" id="UP000267524">
    <property type="component" value="Unassembled WGS sequence"/>
</dbReference>
<sequence length="291" mass="33469">MIFSLPISVRSEVRGYNYLASLMEEIKNIEHQEITFDFKNVRFFQANLCAFFGAILEYLESENKKISFENIDSGVLKILRKNEFLVPYGYEKAYDNYHTTLTYKKFSPDVKREFYDYINQLLSIADFPSHSKMVGKKIAANILELYENARTHGLCDYIHTCGQIFPNKTGRPLHFTIVDKGKNIKENVSKFLGEDIDAKEAIVWAMKMGNTTKTGSNPGGLGLAVIFEFIEKNKGKIQVISADGFYEFANKKTNTQKLNYSFDGTMVNITFNLDDRNHYSLVDESDFENIF</sequence>
<accession>A0A3M7LGM8</accession>
<dbReference type="EMBL" id="QWIV01000003">
    <property type="protein sequence ID" value="RMZ61265.1"/>
    <property type="molecule type" value="Genomic_DNA"/>
</dbReference>
<dbReference type="Gene3D" id="3.30.565.10">
    <property type="entry name" value="Histidine kinase-like ATPase, C-terminal domain"/>
    <property type="match status" value="1"/>
</dbReference>
<keyword evidence="1" id="KW-0547">Nucleotide-binding</keyword>
<organism evidence="1 2">
    <name type="scientific">Chryseobacterium nematophagum</name>
    <dbReference type="NCBI Taxonomy" id="2305228"/>
    <lineage>
        <taxon>Bacteria</taxon>
        <taxon>Pseudomonadati</taxon>
        <taxon>Bacteroidota</taxon>
        <taxon>Flavobacteriia</taxon>
        <taxon>Flavobacteriales</taxon>
        <taxon>Weeksellaceae</taxon>
        <taxon>Chryseobacterium group</taxon>
        <taxon>Chryseobacterium</taxon>
    </lineage>
</organism>